<evidence type="ECO:0000256" key="1">
    <source>
        <dbReference type="ARBA" id="ARBA00004141"/>
    </source>
</evidence>
<comment type="subcellular location">
    <subcellularLocation>
        <location evidence="1">Membrane</location>
        <topology evidence="1">Multi-pass membrane protein</topology>
    </subcellularLocation>
</comment>
<evidence type="ECO:0000256" key="4">
    <source>
        <dbReference type="ARBA" id="ARBA00023136"/>
    </source>
</evidence>
<dbReference type="GO" id="GO:0016020">
    <property type="term" value="C:membrane"/>
    <property type="evidence" value="ECO:0007669"/>
    <property type="project" value="UniProtKB-SubCell"/>
</dbReference>
<evidence type="ECO:0000259" key="6">
    <source>
        <dbReference type="Pfam" id="PF04932"/>
    </source>
</evidence>
<feature type="transmembrane region" description="Helical" evidence="5">
    <location>
        <begin position="399"/>
        <end position="420"/>
    </location>
</feature>
<keyword evidence="2 5" id="KW-0812">Transmembrane</keyword>
<gene>
    <name evidence="7" type="ORF">DI564_11015</name>
</gene>
<feature type="transmembrane region" description="Helical" evidence="5">
    <location>
        <begin position="26"/>
        <end position="43"/>
    </location>
</feature>
<feature type="transmembrane region" description="Helical" evidence="5">
    <location>
        <begin position="182"/>
        <end position="215"/>
    </location>
</feature>
<feature type="transmembrane region" description="Helical" evidence="5">
    <location>
        <begin position="346"/>
        <end position="379"/>
    </location>
</feature>
<feature type="transmembrane region" description="Helical" evidence="5">
    <location>
        <begin position="78"/>
        <end position="100"/>
    </location>
</feature>
<evidence type="ECO:0000256" key="3">
    <source>
        <dbReference type="ARBA" id="ARBA00022989"/>
    </source>
</evidence>
<evidence type="ECO:0000256" key="2">
    <source>
        <dbReference type="ARBA" id="ARBA00022692"/>
    </source>
</evidence>
<keyword evidence="3 5" id="KW-1133">Transmembrane helix</keyword>
<dbReference type="PANTHER" id="PTHR37422:SF13">
    <property type="entry name" value="LIPOPOLYSACCHARIDE BIOSYNTHESIS PROTEIN PA4999-RELATED"/>
    <property type="match status" value="1"/>
</dbReference>
<keyword evidence="4 5" id="KW-0472">Membrane</keyword>
<dbReference type="EMBL" id="QFPO01000008">
    <property type="protein sequence ID" value="PZQ14081.1"/>
    <property type="molecule type" value="Genomic_DNA"/>
</dbReference>
<reference evidence="7 8" key="1">
    <citation type="submission" date="2017-08" db="EMBL/GenBank/DDBJ databases">
        <title>Infants hospitalized years apart are colonized by the same room-sourced microbial strains.</title>
        <authorList>
            <person name="Brooks B."/>
            <person name="Olm M.R."/>
            <person name="Firek B.A."/>
            <person name="Baker R."/>
            <person name="Thomas B.C."/>
            <person name="Morowitz M.J."/>
            <person name="Banfield J.F."/>
        </authorList>
    </citation>
    <scope>NUCLEOTIDE SEQUENCE [LARGE SCALE GENOMIC DNA]</scope>
    <source>
        <strain evidence="7">S2_005_003_R2_42</strain>
    </source>
</reference>
<comment type="caution">
    <text evidence="7">The sequence shown here is derived from an EMBL/GenBank/DDBJ whole genome shotgun (WGS) entry which is preliminary data.</text>
</comment>
<sequence length="423" mass="46190">MFFLMMLYLVLVLIRPQDYPALVDALSVPVLQVVLGLALIGWLASRAKSFAAPQYLLLGLFLLVLMVSKIVNGWTGGALVQLLKFGPVVAAFTILANAATTPRRVRTTMWVFVVCATVLAIHGIEQAQTGIGWTGEGLSQGTRIQYVGIFNDPNDLGLLFVMCLPMALYLSGRGGALGLRRLFWWAAAAVLLFGIYLTNSRGALLALVALVGIHVWQRRGLLSAALFGGAGLVGLMLMPSRLSELDIDESSAMGRVDSWYEGIQMFLSNPLFGIGADGFSDLHYLTAHNSFVLVLAETGIIGYTIWLAFVGYCFRMPLAVLRMRRAPVDPTADAAWAAERRMASTLFLSLCGFFAAAFFLSRSYIILLYLLAALVVGYYAGARQRYPDLPVFDLRKDLILWPVLSVASIVFLYVLVKVLLATA</sequence>
<dbReference type="Pfam" id="PF04932">
    <property type="entry name" value="Wzy_C"/>
    <property type="match status" value="1"/>
</dbReference>
<protein>
    <submittedName>
        <fullName evidence="7">O-antigen polymerase</fullName>
    </submittedName>
</protein>
<evidence type="ECO:0000313" key="8">
    <source>
        <dbReference type="Proteomes" id="UP000249046"/>
    </source>
</evidence>
<evidence type="ECO:0000313" key="7">
    <source>
        <dbReference type="EMBL" id="PZQ14081.1"/>
    </source>
</evidence>
<proteinExistence type="predicted"/>
<organism evidence="7 8">
    <name type="scientific">Rhodanobacter denitrificans</name>
    <dbReference type="NCBI Taxonomy" id="666685"/>
    <lineage>
        <taxon>Bacteria</taxon>
        <taxon>Pseudomonadati</taxon>
        <taxon>Pseudomonadota</taxon>
        <taxon>Gammaproteobacteria</taxon>
        <taxon>Lysobacterales</taxon>
        <taxon>Rhodanobacteraceae</taxon>
        <taxon>Rhodanobacter</taxon>
    </lineage>
</organism>
<feature type="transmembrane region" description="Helical" evidence="5">
    <location>
        <begin position="55"/>
        <end position="72"/>
    </location>
</feature>
<feature type="transmembrane region" description="Helical" evidence="5">
    <location>
        <begin position="291"/>
        <end position="314"/>
    </location>
</feature>
<accession>A0A2W5KB51</accession>
<dbReference type="InterPro" id="IPR051533">
    <property type="entry name" value="WaaL-like"/>
</dbReference>
<name>A0A2W5KB51_9GAMM</name>
<feature type="domain" description="O-antigen ligase-related" evidence="6">
    <location>
        <begin position="187"/>
        <end position="307"/>
    </location>
</feature>
<evidence type="ECO:0000256" key="5">
    <source>
        <dbReference type="SAM" id="Phobius"/>
    </source>
</evidence>
<dbReference type="PANTHER" id="PTHR37422">
    <property type="entry name" value="TEICHURONIC ACID BIOSYNTHESIS PROTEIN TUAE"/>
    <property type="match status" value="1"/>
</dbReference>
<feature type="transmembrane region" description="Helical" evidence="5">
    <location>
        <begin position="144"/>
        <end position="170"/>
    </location>
</feature>
<dbReference type="AlphaFoldDB" id="A0A2W5KB51"/>
<dbReference type="Proteomes" id="UP000249046">
    <property type="component" value="Unassembled WGS sequence"/>
</dbReference>
<dbReference type="InterPro" id="IPR007016">
    <property type="entry name" value="O-antigen_ligase-rel_domated"/>
</dbReference>
<feature type="transmembrane region" description="Helical" evidence="5">
    <location>
        <begin position="221"/>
        <end position="238"/>
    </location>
</feature>